<dbReference type="AlphaFoldDB" id="A0A2P2KU65"/>
<sequence length="79" mass="8647">MFKFWDSREQETHTHPRDVTSQSCYQTPVASSPNSSYPPTPSGSSSGYSLHKTTGRPQSLSHVSPAEAAGIIALLRDKR</sequence>
<dbReference type="EMBL" id="GGEC01028777">
    <property type="protein sequence ID" value="MBX09261.1"/>
    <property type="molecule type" value="Transcribed_RNA"/>
</dbReference>
<evidence type="ECO:0000256" key="1">
    <source>
        <dbReference type="SAM" id="MobiDB-lite"/>
    </source>
</evidence>
<name>A0A2P2KU65_RHIMU</name>
<feature type="compositionally biased region" description="Polar residues" evidence="1">
    <location>
        <begin position="51"/>
        <end position="62"/>
    </location>
</feature>
<protein>
    <submittedName>
        <fullName evidence="2">Uncharacterized protein MANES_S048800</fullName>
    </submittedName>
</protein>
<accession>A0A2P2KU65</accession>
<feature type="compositionally biased region" description="Basic and acidic residues" evidence="1">
    <location>
        <begin position="1"/>
        <end position="18"/>
    </location>
</feature>
<evidence type="ECO:0000313" key="2">
    <source>
        <dbReference type="EMBL" id="MBX09261.1"/>
    </source>
</evidence>
<feature type="compositionally biased region" description="Polar residues" evidence="1">
    <location>
        <begin position="19"/>
        <end position="30"/>
    </location>
</feature>
<proteinExistence type="predicted"/>
<feature type="region of interest" description="Disordered" evidence="1">
    <location>
        <begin position="1"/>
        <end position="68"/>
    </location>
</feature>
<reference evidence="2" key="1">
    <citation type="submission" date="2018-02" db="EMBL/GenBank/DDBJ databases">
        <title>Rhizophora mucronata_Transcriptome.</title>
        <authorList>
            <person name="Meera S.P."/>
            <person name="Sreeshan A."/>
            <person name="Augustine A."/>
        </authorList>
    </citation>
    <scope>NUCLEOTIDE SEQUENCE</scope>
    <source>
        <tissue evidence="2">Leaf</tissue>
    </source>
</reference>
<organism evidence="2">
    <name type="scientific">Rhizophora mucronata</name>
    <name type="common">Asiatic mangrove</name>
    <dbReference type="NCBI Taxonomy" id="61149"/>
    <lineage>
        <taxon>Eukaryota</taxon>
        <taxon>Viridiplantae</taxon>
        <taxon>Streptophyta</taxon>
        <taxon>Embryophyta</taxon>
        <taxon>Tracheophyta</taxon>
        <taxon>Spermatophyta</taxon>
        <taxon>Magnoliopsida</taxon>
        <taxon>eudicotyledons</taxon>
        <taxon>Gunneridae</taxon>
        <taxon>Pentapetalae</taxon>
        <taxon>rosids</taxon>
        <taxon>fabids</taxon>
        <taxon>Malpighiales</taxon>
        <taxon>Rhizophoraceae</taxon>
        <taxon>Rhizophora</taxon>
    </lineage>
</organism>